<dbReference type="AlphaFoldDB" id="A0A4Q0YNX7"/>
<dbReference type="Proteomes" id="UP000290287">
    <property type="component" value="Unassembled WGS sequence"/>
</dbReference>
<comment type="caution">
    <text evidence="4">The sequence shown here is derived from an EMBL/GenBank/DDBJ whole genome shotgun (WGS) entry which is preliminary data.</text>
</comment>
<keyword evidence="2" id="KW-0012">Acyltransferase</keyword>
<reference evidence="4 5" key="1">
    <citation type="submission" date="2017-10" db="EMBL/GenBank/DDBJ databases">
        <title>Nyctiphanis sp. nov., isolated from the stomach of the euphausiid Nyctiphanes simplex (Hansen, 1911) in the Gulf of California.</title>
        <authorList>
            <person name="Gomez-Gil B."/>
            <person name="Aguilar-Mendez M."/>
            <person name="Lopez-Cortes A."/>
            <person name="Gomez-Gutierrez J."/>
            <person name="Roque A."/>
            <person name="Lang E."/>
            <person name="Gonzalez-Castillo A."/>
        </authorList>
    </citation>
    <scope>NUCLEOTIDE SEQUENCE [LARGE SCALE GENOMIC DNA]</scope>
    <source>
        <strain evidence="4 5">CAIM 600</strain>
    </source>
</reference>
<dbReference type="Pfam" id="PF00583">
    <property type="entry name" value="Acetyltransf_1"/>
    <property type="match status" value="1"/>
</dbReference>
<dbReference type="PROSITE" id="PS51186">
    <property type="entry name" value="GNAT"/>
    <property type="match status" value="1"/>
</dbReference>
<dbReference type="EMBL" id="PEIB01000016">
    <property type="protein sequence ID" value="RXJ72687.1"/>
    <property type="molecule type" value="Genomic_DNA"/>
</dbReference>
<accession>A0A4Q0YNX7</accession>
<keyword evidence="5" id="KW-1185">Reference proteome</keyword>
<proteinExistence type="predicted"/>
<evidence type="ECO:0000256" key="1">
    <source>
        <dbReference type="ARBA" id="ARBA00022679"/>
    </source>
</evidence>
<dbReference type="CDD" id="cd04301">
    <property type="entry name" value="NAT_SF"/>
    <property type="match status" value="1"/>
</dbReference>
<evidence type="ECO:0000313" key="4">
    <source>
        <dbReference type="EMBL" id="RXJ72687.1"/>
    </source>
</evidence>
<dbReference type="PANTHER" id="PTHR43800:SF1">
    <property type="entry name" value="PEPTIDYL-LYSINE N-ACETYLTRANSFERASE YJAB"/>
    <property type="match status" value="1"/>
</dbReference>
<feature type="domain" description="N-acetyltransferase" evidence="3">
    <location>
        <begin position="3"/>
        <end position="146"/>
    </location>
</feature>
<dbReference type="OrthoDB" id="5892514at2"/>
<dbReference type="InterPro" id="IPR000182">
    <property type="entry name" value="GNAT_dom"/>
</dbReference>
<sequence length="151" mass="18164">MQLRFEPVEDPFGDEVFQMMKSGLYPFVEEVFGWDEEFQKRRMRDDYKAEWFYWVLDQTEKVGFVCFKPYDESLHLHLVVVMVPFQGRGYGKLIMHKIHEVAQTESRDITLSCFKKNERAVRLYQSLSYQLTAEEEHFYSFKRSNSNQEGC</sequence>
<name>A0A4Q0YNX7_9GAMM</name>
<evidence type="ECO:0000313" key="5">
    <source>
        <dbReference type="Proteomes" id="UP000290287"/>
    </source>
</evidence>
<dbReference type="Gene3D" id="3.40.630.30">
    <property type="match status" value="1"/>
</dbReference>
<dbReference type="PANTHER" id="PTHR43800">
    <property type="entry name" value="PEPTIDYL-LYSINE N-ACETYLTRANSFERASE YJAB"/>
    <property type="match status" value="1"/>
</dbReference>
<organism evidence="4 5">
    <name type="scientific">Veronia nyctiphanis</name>
    <dbReference type="NCBI Taxonomy" id="1278244"/>
    <lineage>
        <taxon>Bacteria</taxon>
        <taxon>Pseudomonadati</taxon>
        <taxon>Pseudomonadota</taxon>
        <taxon>Gammaproteobacteria</taxon>
        <taxon>Vibrionales</taxon>
        <taxon>Vibrionaceae</taxon>
        <taxon>Veronia</taxon>
    </lineage>
</organism>
<evidence type="ECO:0000256" key="2">
    <source>
        <dbReference type="ARBA" id="ARBA00023315"/>
    </source>
</evidence>
<dbReference type="GO" id="GO:0016747">
    <property type="term" value="F:acyltransferase activity, transferring groups other than amino-acyl groups"/>
    <property type="evidence" value="ECO:0007669"/>
    <property type="project" value="InterPro"/>
</dbReference>
<protein>
    <submittedName>
        <fullName evidence="4">GNAT family N-acetyltransferase</fullName>
    </submittedName>
</protein>
<gene>
    <name evidence="4" type="ORF">CS022_13675</name>
</gene>
<dbReference type="InterPro" id="IPR016181">
    <property type="entry name" value="Acyl_CoA_acyltransferase"/>
</dbReference>
<evidence type="ECO:0000259" key="3">
    <source>
        <dbReference type="PROSITE" id="PS51186"/>
    </source>
</evidence>
<dbReference type="SUPFAM" id="SSF55729">
    <property type="entry name" value="Acyl-CoA N-acyltransferases (Nat)"/>
    <property type="match status" value="1"/>
</dbReference>
<dbReference type="RefSeq" id="WP_129122735.1">
    <property type="nucleotide sequence ID" value="NZ_PEIB01000016.1"/>
</dbReference>
<keyword evidence="1 4" id="KW-0808">Transferase</keyword>